<keyword evidence="1" id="KW-0732">Signal</keyword>
<gene>
    <name evidence="2" type="ORF">SteCoe_7139</name>
</gene>
<protein>
    <submittedName>
        <fullName evidence="2">Uncharacterized protein</fullName>
    </submittedName>
</protein>
<sequence length="175" mass="18880">MKYLVSICLIGMVLGGSGLEQAFEDSNDMDVLSGFLSGLGIPDTVSQCFGEKDRIVEKLSFGFENIESNSTQHVFNGVKKVADTFSNVPKHLADCDQSYALIASRIGKALRTISKPKTLTIVPGESILINGIEILPYLATAINNLDAGDYFTTGQTLAGLVYMFMPANLEGLDFN</sequence>
<organism evidence="2 3">
    <name type="scientific">Stentor coeruleus</name>
    <dbReference type="NCBI Taxonomy" id="5963"/>
    <lineage>
        <taxon>Eukaryota</taxon>
        <taxon>Sar</taxon>
        <taxon>Alveolata</taxon>
        <taxon>Ciliophora</taxon>
        <taxon>Postciliodesmatophora</taxon>
        <taxon>Heterotrichea</taxon>
        <taxon>Heterotrichida</taxon>
        <taxon>Stentoridae</taxon>
        <taxon>Stentor</taxon>
    </lineage>
</organism>
<reference evidence="2 3" key="1">
    <citation type="submission" date="2016-11" db="EMBL/GenBank/DDBJ databases">
        <title>The macronuclear genome of Stentor coeruleus: a giant cell with tiny introns.</title>
        <authorList>
            <person name="Slabodnick M."/>
            <person name="Ruby J.G."/>
            <person name="Reiff S.B."/>
            <person name="Swart E.C."/>
            <person name="Gosai S."/>
            <person name="Prabakaran S."/>
            <person name="Witkowska E."/>
            <person name="Larue G.E."/>
            <person name="Fisher S."/>
            <person name="Freeman R.M."/>
            <person name="Gunawardena J."/>
            <person name="Chu W."/>
            <person name="Stover N.A."/>
            <person name="Gregory B.D."/>
            <person name="Nowacki M."/>
            <person name="Derisi J."/>
            <person name="Roy S.W."/>
            <person name="Marshall W.F."/>
            <person name="Sood P."/>
        </authorList>
    </citation>
    <scope>NUCLEOTIDE SEQUENCE [LARGE SCALE GENOMIC DNA]</scope>
    <source>
        <strain evidence="2">WM001</strain>
    </source>
</reference>
<evidence type="ECO:0000256" key="1">
    <source>
        <dbReference type="SAM" id="SignalP"/>
    </source>
</evidence>
<accession>A0A1R2CN44</accession>
<feature type="signal peptide" evidence="1">
    <location>
        <begin position="1"/>
        <end position="15"/>
    </location>
</feature>
<feature type="chain" id="PRO_5013294635" evidence="1">
    <location>
        <begin position="16"/>
        <end position="175"/>
    </location>
</feature>
<dbReference type="AlphaFoldDB" id="A0A1R2CN44"/>
<evidence type="ECO:0000313" key="3">
    <source>
        <dbReference type="Proteomes" id="UP000187209"/>
    </source>
</evidence>
<dbReference type="OrthoDB" id="292893at2759"/>
<keyword evidence="3" id="KW-1185">Reference proteome</keyword>
<evidence type="ECO:0000313" key="2">
    <source>
        <dbReference type="EMBL" id="OMJ90443.1"/>
    </source>
</evidence>
<dbReference type="EMBL" id="MPUH01000102">
    <property type="protein sequence ID" value="OMJ90443.1"/>
    <property type="molecule type" value="Genomic_DNA"/>
</dbReference>
<proteinExistence type="predicted"/>
<dbReference type="Proteomes" id="UP000187209">
    <property type="component" value="Unassembled WGS sequence"/>
</dbReference>
<comment type="caution">
    <text evidence="2">The sequence shown here is derived from an EMBL/GenBank/DDBJ whole genome shotgun (WGS) entry which is preliminary data.</text>
</comment>
<name>A0A1R2CN44_9CILI</name>